<dbReference type="PANTHER" id="PTHR46849">
    <property type="entry name" value="RCC1 DOMAIN-CONTAINING PROTEIN 1"/>
    <property type="match status" value="1"/>
</dbReference>
<reference evidence="3" key="3">
    <citation type="submission" date="2025-09" db="UniProtKB">
        <authorList>
            <consortium name="Ensembl"/>
        </authorList>
    </citation>
    <scope>IDENTIFICATION</scope>
</reference>
<feature type="repeat" description="RCC1" evidence="1">
    <location>
        <begin position="422"/>
        <end position="475"/>
    </location>
</feature>
<evidence type="ECO:0000313" key="4">
    <source>
        <dbReference type="Proteomes" id="UP000694412"/>
    </source>
</evidence>
<gene>
    <name evidence="3" type="primary">RCCD1</name>
</gene>
<dbReference type="PROSITE" id="PS50012">
    <property type="entry name" value="RCC1_3"/>
    <property type="match status" value="3"/>
</dbReference>
<protein>
    <submittedName>
        <fullName evidence="3">RCC1 domain containing 1</fullName>
    </submittedName>
</protein>
<organism evidence="3 4">
    <name type="scientific">Coturnix japonica</name>
    <name type="common">Japanese quail</name>
    <name type="synonym">Coturnix coturnix japonica</name>
    <dbReference type="NCBI Taxonomy" id="93934"/>
    <lineage>
        <taxon>Eukaryota</taxon>
        <taxon>Metazoa</taxon>
        <taxon>Chordata</taxon>
        <taxon>Craniata</taxon>
        <taxon>Vertebrata</taxon>
        <taxon>Euteleostomi</taxon>
        <taxon>Archelosauria</taxon>
        <taxon>Archosauria</taxon>
        <taxon>Dinosauria</taxon>
        <taxon>Saurischia</taxon>
        <taxon>Theropoda</taxon>
        <taxon>Coelurosauria</taxon>
        <taxon>Aves</taxon>
        <taxon>Neognathae</taxon>
        <taxon>Galloanserae</taxon>
        <taxon>Galliformes</taxon>
        <taxon>Phasianidae</taxon>
        <taxon>Perdicinae</taxon>
        <taxon>Coturnix</taxon>
    </lineage>
</organism>
<evidence type="ECO:0000313" key="3">
    <source>
        <dbReference type="Ensembl" id="ENSCJPP00005027269.1"/>
    </source>
</evidence>
<evidence type="ECO:0000256" key="1">
    <source>
        <dbReference type="PROSITE-ProRule" id="PRU00235"/>
    </source>
</evidence>
<dbReference type="GeneTree" id="ENSGT00940000164520"/>
<dbReference type="Pfam" id="PF00415">
    <property type="entry name" value="RCC1"/>
    <property type="match status" value="3"/>
</dbReference>
<dbReference type="Ensembl" id="ENSCJPT00005036898.1">
    <property type="protein sequence ID" value="ENSCJPP00005027269.1"/>
    <property type="gene ID" value="ENSCJPG00005021160.1"/>
</dbReference>
<evidence type="ECO:0000256" key="2">
    <source>
        <dbReference type="SAM" id="MobiDB-lite"/>
    </source>
</evidence>
<feature type="repeat" description="RCC1" evidence="1">
    <location>
        <begin position="287"/>
        <end position="338"/>
    </location>
</feature>
<reference evidence="3" key="1">
    <citation type="submission" date="2015-11" db="EMBL/GenBank/DDBJ databases">
        <authorList>
            <consortium name="International Coturnix japonica Genome Analysis Consortium"/>
            <person name="Warren W."/>
            <person name="Burt D.W."/>
            <person name="Antin P.B."/>
            <person name="Lanford R."/>
            <person name="Gros J."/>
            <person name="Wilson R.K."/>
        </authorList>
    </citation>
    <scope>NUCLEOTIDE SEQUENCE [LARGE SCALE GENOMIC DNA]</scope>
</reference>
<reference evidence="3" key="2">
    <citation type="submission" date="2025-08" db="UniProtKB">
        <authorList>
            <consortium name="Ensembl"/>
        </authorList>
    </citation>
    <scope>IDENTIFICATION</scope>
</reference>
<dbReference type="PANTHER" id="PTHR46849:SF1">
    <property type="entry name" value="RCC1 DOMAIN-CONTAINING PROTEIN 1"/>
    <property type="match status" value="1"/>
</dbReference>
<dbReference type="PROSITE" id="PS00626">
    <property type="entry name" value="RCC1_2"/>
    <property type="match status" value="2"/>
</dbReference>
<dbReference type="AlphaFoldDB" id="A0A8C2YHN4"/>
<feature type="region of interest" description="Disordered" evidence="2">
    <location>
        <begin position="482"/>
        <end position="508"/>
    </location>
</feature>
<dbReference type="InterPro" id="IPR052830">
    <property type="entry name" value="RCC1_domain-containing"/>
</dbReference>
<dbReference type="Gene3D" id="2.130.10.30">
    <property type="entry name" value="Regulator of chromosome condensation 1/beta-lactamase-inhibitor protein II"/>
    <property type="match status" value="2"/>
</dbReference>
<dbReference type="SUPFAM" id="SSF50985">
    <property type="entry name" value="RCC1/BLIP-II"/>
    <property type="match status" value="1"/>
</dbReference>
<sequence length="508" mass="53240">MRCDAMRCDAAPLCSPRCSGAARGRTPLVGLTHRDAGADTPQSWGRIPSRALPGLRPRRMNCSCSLTAAPPPVPPAPPAPFRPHLPPPFMADPRRSWFLFGLNAEEAAGAPGPGRQRLGLKGAVIRRVCPAWSCAVLDTGELPPPGPEVPPFCRPAALGSRRGWDRPPPGSADAAAPAGSGLQLLSAGRRRPLPEDCTAALPSETHVVLLRGAAVQAWPLAAALRDELRGEPAWSRELPPGARPALPLLPGGFVAPRPPFYTALPRETPLRALALGHEHAVGLGQAGEVYGWGAGRHGQLGHGSLESEQQPRLVEALCGLPVREVAAGGWHSACISDGGDLYVWGWNESGQLGLPSRAVAEQQGEDEDVGAGLQDPPLPGEPPGAAFISIQAFPALLDLPMEPAVAAVSCGSRHTAAVTRGGELYTWGWGKYGQLGHRDRASCDQPRRVEQLRAQGLQALEVVCGPWSTYVCVLQQGGAQGSHPHSTAPALKAGTERGSCPGELSPHP</sequence>
<feature type="repeat" description="RCC1" evidence="1">
    <location>
        <begin position="339"/>
        <end position="421"/>
    </location>
</feature>
<dbReference type="InterPro" id="IPR009091">
    <property type="entry name" value="RCC1/BLIP-II"/>
</dbReference>
<keyword evidence="4" id="KW-1185">Reference proteome</keyword>
<dbReference type="Proteomes" id="UP000694412">
    <property type="component" value="Chromosome 10"/>
</dbReference>
<accession>A0A8C2YHN4</accession>
<dbReference type="PRINTS" id="PR00633">
    <property type="entry name" value="RCCNDNSATION"/>
</dbReference>
<dbReference type="InterPro" id="IPR000408">
    <property type="entry name" value="Reg_chr_condens"/>
</dbReference>
<name>A0A8C2YHN4_COTJA</name>
<proteinExistence type="predicted"/>